<dbReference type="Gene3D" id="1.10.510.10">
    <property type="entry name" value="Transferase(Phosphotransferase) domain 1"/>
    <property type="match status" value="1"/>
</dbReference>
<protein>
    <submittedName>
        <fullName evidence="9">Serine/threonine-protein kinase PknB</fullName>
        <ecNumber evidence="9">2.7.11.1</ecNumber>
    </submittedName>
</protein>
<name>A0A517Y912_9BACT</name>
<feature type="domain" description="Protein kinase" evidence="8">
    <location>
        <begin position="56"/>
        <end position="353"/>
    </location>
</feature>
<keyword evidence="3 9" id="KW-0418">Kinase</keyword>
<dbReference type="InterPro" id="IPR008271">
    <property type="entry name" value="Ser/Thr_kinase_AS"/>
</dbReference>
<keyword evidence="4 5" id="KW-0067">ATP-binding</keyword>
<dbReference type="PANTHER" id="PTHR43289:SF6">
    <property type="entry name" value="SERINE_THREONINE-PROTEIN KINASE NEKL-3"/>
    <property type="match status" value="1"/>
</dbReference>
<keyword evidence="7" id="KW-0472">Membrane</keyword>
<proteinExistence type="predicted"/>
<sequence>MTSIIATSNEDFCGSPATPQQENPTVDFDSRNFPSAGELAIDFEAVHTESLIGGKYALCERIGEGGMGTVWLAEQQMPIQRKVAIKFLRPDRLSAPVIARFATEYQALAHMNHPHIARVFDGGSTANGLPYLVMEFLPGLSLIAHCDEHRCPIKQRLRLFAKVCSAVEHAHQRGIIHRDLKPSNILVAVDNCIPIPKVIDFGLAKPLPWSECAAGESGQTVPGVAVGTPAYMAPEQIIAGTQVVDTRVDVYALGVILYELVTGTLPFEFETRGDGWLEAYRRILQEDPDRPSRRLKTLRNGALTASNRQIELAGLQRITRGDLDWIILHSLQKQPEQRYESVASLRLDIERFLSNRPTEAHPPSHIYNIGKFIKRHSLAVGSVCVVMLAICLGLIGTTWGFLRACKAESETRAVLTAESEAKDQARRALAALAETIIESSRIDGSRGHSQEEPDLLRQAISLHDAAATRASSQIHNRLRQLPTPDRKDGPKEEKLIQVVVVLEHLVTEHPSSLHRSVLTKVRARLASTLEDVGRLGDAEAEYRKCIIALQQLRIEEPSAPAHRLQEAETSERLHQLVAKRHTIEGKRHDSWVR</sequence>
<keyword evidence="7" id="KW-1133">Transmembrane helix</keyword>
<dbReference type="SUPFAM" id="SSF56112">
    <property type="entry name" value="Protein kinase-like (PK-like)"/>
    <property type="match status" value="1"/>
</dbReference>
<dbReference type="AlphaFoldDB" id="A0A517Y912"/>
<dbReference type="KEGG" id="aagg:ETAA8_17970"/>
<feature type="compositionally biased region" description="Polar residues" evidence="6">
    <location>
        <begin position="1"/>
        <end position="10"/>
    </location>
</feature>
<feature type="region of interest" description="Disordered" evidence="6">
    <location>
        <begin position="1"/>
        <end position="26"/>
    </location>
</feature>
<dbReference type="OrthoDB" id="258731at2"/>
<dbReference type="EMBL" id="CP036274">
    <property type="protein sequence ID" value="QDU26716.1"/>
    <property type="molecule type" value="Genomic_DNA"/>
</dbReference>
<dbReference type="GO" id="GO:0005524">
    <property type="term" value="F:ATP binding"/>
    <property type="evidence" value="ECO:0007669"/>
    <property type="project" value="UniProtKB-UniRule"/>
</dbReference>
<dbReference type="InterPro" id="IPR011009">
    <property type="entry name" value="Kinase-like_dom_sf"/>
</dbReference>
<dbReference type="InterPro" id="IPR000719">
    <property type="entry name" value="Prot_kinase_dom"/>
</dbReference>
<dbReference type="PROSITE" id="PS50011">
    <property type="entry name" value="PROTEIN_KINASE_DOM"/>
    <property type="match status" value="1"/>
</dbReference>
<evidence type="ECO:0000256" key="3">
    <source>
        <dbReference type="ARBA" id="ARBA00022777"/>
    </source>
</evidence>
<dbReference type="RefSeq" id="WP_145087508.1">
    <property type="nucleotide sequence ID" value="NZ_CP036274.1"/>
</dbReference>
<dbReference type="PANTHER" id="PTHR43289">
    <property type="entry name" value="MITOGEN-ACTIVATED PROTEIN KINASE KINASE KINASE 20-RELATED"/>
    <property type="match status" value="1"/>
</dbReference>
<evidence type="ECO:0000259" key="8">
    <source>
        <dbReference type="PROSITE" id="PS50011"/>
    </source>
</evidence>
<organism evidence="9 10">
    <name type="scientific">Anatilimnocola aggregata</name>
    <dbReference type="NCBI Taxonomy" id="2528021"/>
    <lineage>
        <taxon>Bacteria</taxon>
        <taxon>Pseudomonadati</taxon>
        <taxon>Planctomycetota</taxon>
        <taxon>Planctomycetia</taxon>
        <taxon>Pirellulales</taxon>
        <taxon>Pirellulaceae</taxon>
        <taxon>Anatilimnocola</taxon>
    </lineage>
</organism>
<dbReference type="GO" id="GO:0004674">
    <property type="term" value="F:protein serine/threonine kinase activity"/>
    <property type="evidence" value="ECO:0007669"/>
    <property type="project" value="UniProtKB-EC"/>
</dbReference>
<dbReference type="Proteomes" id="UP000315017">
    <property type="component" value="Chromosome"/>
</dbReference>
<keyword evidence="7" id="KW-0812">Transmembrane</keyword>
<accession>A0A517Y912</accession>
<evidence type="ECO:0000256" key="1">
    <source>
        <dbReference type="ARBA" id="ARBA00022679"/>
    </source>
</evidence>
<evidence type="ECO:0000256" key="4">
    <source>
        <dbReference type="ARBA" id="ARBA00022840"/>
    </source>
</evidence>
<dbReference type="Pfam" id="PF00069">
    <property type="entry name" value="Pkinase"/>
    <property type="match status" value="1"/>
</dbReference>
<dbReference type="EC" id="2.7.11.1" evidence="9"/>
<dbReference type="PROSITE" id="PS00107">
    <property type="entry name" value="PROTEIN_KINASE_ATP"/>
    <property type="match status" value="1"/>
</dbReference>
<reference evidence="9 10" key="1">
    <citation type="submission" date="2019-02" db="EMBL/GenBank/DDBJ databases">
        <title>Deep-cultivation of Planctomycetes and their phenomic and genomic characterization uncovers novel biology.</title>
        <authorList>
            <person name="Wiegand S."/>
            <person name="Jogler M."/>
            <person name="Boedeker C."/>
            <person name="Pinto D."/>
            <person name="Vollmers J."/>
            <person name="Rivas-Marin E."/>
            <person name="Kohn T."/>
            <person name="Peeters S.H."/>
            <person name="Heuer A."/>
            <person name="Rast P."/>
            <person name="Oberbeckmann S."/>
            <person name="Bunk B."/>
            <person name="Jeske O."/>
            <person name="Meyerdierks A."/>
            <person name="Storesund J.E."/>
            <person name="Kallscheuer N."/>
            <person name="Luecker S."/>
            <person name="Lage O.M."/>
            <person name="Pohl T."/>
            <person name="Merkel B.J."/>
            <person name="Hornburger P."/>
            <person name="Mueller R.-W."/>
            <person name="Bruemmer F."/>
            <person name="Labrenz M."/>
            <person name="Spormann A.M."/>
            <person name="Op den Camp H."/>
            <person name="Overmann J."/>
            <person name="Amann R."/>
            <person name="Jetten M.S.M."/>
            <person name="Mascher T."/>
            <person name="Medema M.H."/>
            <person name="Devos D.P."/>
            <person name="Kaster A.-K."/>
            <person name="Ovreas L."/>
            <person name="Rohde M."/>
            <person name="Galperin M.Y."/>
            <person name="Jogler C."/>
        </authorList>
    </citation>
    <scope>NUCLEOTIDE SEQUENCE [LARGE SCALE GENOMIC DNA]</scope>
    <source>
        <strain evidence="9 10">ETA_A8</strain>
    </source>
</reference>
<dbReference type="SMART" id="SM00220">
    <property type="entry name" value="S_TKc"/>
    <property type="match status" value="1"/>
</dbReference>
<evidence type="ECO:0000313" key="9">
    <source>
        <dbReference type="EMBL" id="QDU26716.1"/>
    </source>
</evidence>
<evidence type="ECO:0000256" key="5">
    <source>
        <dbReference type="PROSITE-ProRule" id="PRU10141"/>
    </source>
</evidence>
<dbReference type="PROSITE" id="PS00108">
    <property type="entry name" value="PROTEIN_KINASE_ST"/>
    <property type="match status" value="1"/>
</dbReference>
<keyword evidence="2 5" id="KW-0547">Nucleotide-binding</keyword>
<evidence type="ECO:0000256" key="6">
    <source>
        <dbReference type="SAM" id="MobiDB-lite"/>
    </source>
</evidence>
<gene>
    <name evidence="9" type="primary">pknB_7</name>
    <name evidence="9" type="ORF">ETAA8_17970</name>
</gene>
<feature type="binding site" evidence="5">
    <location>
        <position position="86"/>
    </location>
    <ligand>
        <name>ATP</name>
        <dbReference type="ChEBI" id="CHEBI:30616"/>
    </ligand>
</feature>
<keyword evidence="1 9" id="KW-0808">Transferase</keyword>
<dbReference type="CDD" id="cd14014">
    <property type="entry name" value="STKc_PknB_like"/>
    <property type="match status" value="1"/>
</dbReference>
<feature type="transmembrane region" description="Helical" evidence="7">
    <location>
        <begin position="378"/>
        <end position="402"/>
    </location>
</feature>
<evidence type="ECO:0000256" key="7">
    <source>
        <dbReference type="SAM" id="Phobius"/>
    </source>
</evidence>
<keyword evidence="10" id="KW-1185">Reference proteome</keyword>
<dbReference type="Gene3D" id="3.30.200.20">
    <property type="entry name" value="Phosphorylase Kinase, domain 1"/>
    <property type="match status" value="1"/>
</dbReference>
<evidence type="ECO:0000256" key="2">
    <source>
        <dbReference type="ARBA" id="ARBA00022741"/>
    </source>
</evidence>
<dbReference type="InterPro" id="IPR017441">
    <property type="entry name" value="Protein_kinase_ATP_BS"/>
</dbReference>
<evidence type="ECO:0000313" key="10">
    <source>
        <dbReference type="Proteomes" id="UP000315017"/>
    </source>
</evidence>